<dbReference type="STRING" id="37928.SAMN04489742_4851"/>
<dbReference type="Proteomes" id="UP000181917">
    <property type="component" value="Unassembled WGS sequence"/>
</dbReference>
<name>A0A1H1HZS0_9MICC</name>
<sequence length="206" mass="21854">MQQSPNPWVTSEAGPDNASEQAPDTYMPPAAVINAPLRGMVEPDTADRLPRRTMTGPATLWITGAHGGAGESTIADLLDGARATGHCWPVLDDAQRKPAVLLVCRSNMRGLKAVQSALIQWASGAAPAVDLLGLAVLADAPGKLPKALKEFAFLVGGGAPRLWILPWVEAWRHGDVTAGLPGREYQRFATDLISLTNQPPTTPQQL</sequence>
<dbReference type="EMBL" id="FNKH01000003">
    <property type="protein sequence ID" value="SDR30910.1"/>
    <property type="molecule type" value="Genomic_DNA"/>
</dbReference>
<feature type="region of interest" description="Disordered" evidence="1">
    <location>
        <begin position="1"/>
        <end position="26"/>
    </location>
</feature>
<dbReference type="Pfam" id="PF20373">
    <property type="entry name" value="DUF6668"/>
    <property type="match status" value="1"/>
</dbReference>
<dbReference type="KEGG" id="acry:AC20117_22515"/>
<evidence type="ECO:0000313" key="3">
    <source>
        <dbReference type="Proteomes" id="UP000181917"/>
    </source>
</evidence>
<organism evidence="2 3">
    <name type="scientific">Crystallibacter crystallopoietes</name>
    <dbReference type="NCBI Taxonomy" id="37928"/>
    <lineage>
        <taxon>Bacteria</taxon>
        <taxon>Bacillati</taxon>
        <taxon>Actinomycetota</taxon>
        <taxon>Actinomycetes</taxon>
        <taxon>Micrococcales</taxon>
        <taxon>Micrococcaceae</taxon>
        <taxon>Crystallibacter</taxon>
    </lineage>
</organism>
<evidence type="ECO:0000313" key="2">
    <source>
        <dbReference type="EMBL" id="SDR30910.1"/>
    </source>
</evidence>
<dbReference type="RefSeq" id="WP_074703609.1">
    <property type="nucleotide sequence ID" value="NZ_CP018865.1"/>
</dbReference>
<reference evidence="2 3" key="1">
    <citation type="submission" date="2016-10" db="EMBL/GenBank/DDBJ databases">
        <authorList>
            <person name="de Groot N.N."/>
        </authorList>
    </citation>
    <scope>NUCLEOTIDE SEQUENCE [LARGE SCALE GENOMIC DNA]</scope>
    <source>
        <strain evidence="2 3">DSM 20117</strain>
    </source>
</reference>
<gene>
    <name evidence="2" type="ORF">SAMN04489742_4851</name>
</gene>
<protein>
    <submittedName>
        <fullName evidence="2">Uncharacterized protein</fullName>
    </submittedName>
</protein>
<evidence type="ECO:0000256" key="1">
    <source>
        <dbReference type="SAM" id="MobiDB-lite"/>
    </source>
</evidence>
<keyword evidence="3" id="KW-1185">Reference proteome</keyword>
<dbReference type="AlphaFoldDB" id="A0A1H1HZS0"/>
<dbReference type="InterPro" id="IPR046609">
    <property type="entry name" value="DUF6668"/>
</dbReference>
<dbReference type="OrthoDB" id="4549550at2"/>
<accession>A0A1H1HZS0</accession>
<proteinExistence type="predicted"/>